<dbReference type="Gene3D" id="2.102.10.10">
    <property type="entry name" value="Rieske [2Fe-2S] iron-sulphur domain"/>
    <property type="match status" value="1"/>
</dbReference>
<feature type="domain" description="Rieske" evidence="12">
    <location>
        <begin position="6"/>
        <end position="103"/>
    </location>
</feature>
<evidence type="ECO:0000256" key="10">
    <source>
        <dbReference type="SAM" id="MobiDB-lite"/>
    </source>
</evidence>
<dbReference type="SUPFAM" id="SSF51905">
    <property type="entry name" value="FAD/NAD(P)-binding domain"/>
    <property type="match status" value="2"/>
</dbReference>
<keyword evidence="4" id="KW-0001">2Fe-2S</keyword>
<feature type="transmembrane region" description="Helical" evidence="11">
    <location>
        <begin position="596"/>
        <end position="614"/>
    </location>
</feature>
<dbReference type="InterPro" id="IPR050446">
    <property type="entry name" value="FAD-oxidoreductase/Apoptosis"/>
</dbReference>
<dbReference type="GeneID" id="42002590"/>
<dbReference type="InterPro" id="IPR017941">
    <property type="entry name" value="Rieske_2Fe-2S"/>
</dbReference>
<dbReference type="InterPro" id="IPR023753">
    <property type="entry name" value="FAD/NAD-binding_dom"/>
</dbReference>
<protein>
    <recommendedName>
        <fullName evidence="12">Rieske domain-containing protein</fullName>
    </recommendedName>
</protein>
<proteinExistence type="inferred from homology"/>
<dbReference type="Pfam" id="PF00355">
    <property type="entry name" value="Rieske"/>
    <property type="match status" value="1"/>
</dbReference>
<gene>
    <name evidence="13" type="ORF">SmJEL517_g01365</name>
</gene>
<dbReference type="SUPFAM" id="SSF50022">
    <property type="entry name" value="ISP domain"/>
    <property type="match status" value="1"/>
</dbReference>
<dbReference type="STRING" id="1806994.A0A507CFG0"/>
<dbReference type="Proteomes" id="UP000319731">
    <property type="component" value="Unassembled WGS sequence"/>
</dbReference>
<dbReference type="InterPro" id="IPR036188">
    <property type="entry name" value="FAD/NAD-bd_sf"/>
</dbReference>
<dbReference type="PROSITE" id="PS51296">
    <property type="entry name" value="RIESKE"/>
    <property type="match status" value="1"/>
</dbReference>
<evidence type="ECO:0000256" key="4">
    <source>
        <dbReference type="ARBA" id="ARBA00022714"/>
    </source>
</evidence>
<dbReference type="AlphaFoldDB" id="A0A507CFG0"/>
<dbReference type="Gene3D" id="3.50.50.60">
    <property type="entry name" value="FAD/NAD(P)-binding domain"/>
    <property type="match status" value="2"/>
</dbReference>
<keyword evidence="11" id="KW-0472">Membrane</keyword>
<dbReference type="PANTHER" id="PTHR43557:SF2">
    <property type="entry name" value="RIESKE DOMAIN-CONTAINING PROTEIN-RELATED"/>
    <property type="match status" value="1"/>
</dbReference>
<dbReference type="InterPro" id="IPR016156">
    <property type="entry name" value="FAD/NAD-linked_Rdtase_dimer_sf"/>
</dbReference>
<keyword evidence="11" id="KW-1133">Transmembrane helix</keyword>
<comment type="cofactor">
    <cofactor evidence="1">
        <name>FAD</name>
        <dbReference type="ChEBI" id="CHEBI:57692"/>
    </cofactor>
</comment>
<evidence type="ECO:0000256" key="1">
    <source>
        <dbReference type="ARBA" id="ARBA00001974"/>
    </source>
</evidence>
<evidence type="ECO:0000256" key="6">
    <source>
        <dbReference type="ARBA" id="ARBA00022827"/>
    </source>
</evidence>
<evidence type="ECO:0000259" key="12">
    <source>
        <dbReference type="PROSITE" id="PS51296"/>
    </source>
</evidence>
<evidence type="ECO:0000256" key="2">
    <source>
        <dbReference type="ARBA" id="ARBA00006442"/>
    </source>
</evidence>
<organism evidence="13 14">
    <name type="scientific">Synchytrium microbalum</name>
    <dbReference type="NCBI Taxonomy" id="1806994"/>
    <lineage>
        <taxon>Eukaryota</taxon>
        <taxon>Fungi</taxon>
        <taxon>Fungi incertae sedis</taxon>
        <taxon>Chytridiomycota</taxon>
        <taxon>Chytridiomycota incertae sedis</taxon>
        <taxon>Chytridiomycetes</taxon>
        <taxon>Synchytriales</taxon>
        <taxon>Synchytriaceae</taxon>
        <taxon>Synchytrium</taxon>
    </lineage>
</organism>
<evidence type="ECO:0000256" key="9">
    <source>
        <dbReference type="ARBA" id="ARBA00023014"/>
    </source>
</evidence>
<reference evidence="13 14" key="1">
    <citation type="journal article" date="2019" name="Sci. Rep.">
        <title>Comparative genomics of chytrid fungi reveal insights into the obligate biotrophic and pathogenic lifestyle of Synchytrium endobioticum.</title>
        <authorList>
            <person name="van de Vossenberg B.T.L.H."/>
            <person name="Warris S."/>
            <person name="Nguyen H.D.T."/>
            <person name="van Gent-Pelzer M.P.E."/>
            <person name="Joly D.L."/>
            <person name="van de Geest H.C."/>
            <person name="Bonants P.J.M."/>
            <person name="Smith D.S."/>
            <person name="Levesque C.A."/>
            <person name="van der Lee T.A.J."/>
        </authorList>
    </citation>
    <scope>NUCLEOTIDE SEQUENCE [LARGE SCALE GENOMIC DNA]</scope>
    <source>
        <strain evidence="13 14">JEL517</strain>
    </source>
</reference>
<keyword evidence="9" id="KW-0411">Iron-sulfur</keyword>
<dbReference type="OrthoDB" id="6029at2759"/>
<sequence>MAIIEERVCKVNELKNGQMKEVMVGSAGKALLSCVDGVFRATSHLCPHYKAPLAKGALSEDGRVICPWHGACFSVNTGDIEDGPSLDSLQCFEVIVKGSDVYIRADEDAIKLGRRVPPSVRISSTDKRTVVILGGGAGGMVCAETLRASGFAGRVVLVSREPYLPIDRPKLSKALKSEPAKIALRDEKFFASQDIDILLGTEAKSVDVKAKKVTLSNKSVLGYDYLVLATGGDPRTLPVPGKDLKNVFVLRTATDSNAIEKAVADAAAAAGGGDAKPNLVIVGSSFIGMEAASILAKQANIAVIGMEKVPFERVLGTRVGTAMATLNTNNGIKLKMEAVVDRFEPSASDKTKIGAVVLKTKEVVAADVIVIGAGVIPKTDFLKDSGIKLDRDGGITVDAQLRVPDAEGVFAVGDVARYPYHVTGEMVRVEHWNVAQNHGRLVARNIVSLTKGLEPKLNFVQIPFFWTVQFGKSIRYAGHAESFDDGSTELDSTGGGLAFMAYYVRGENVLAVAGLGKDPLVSYCSELLRLGKMPSASELKTGKSPSEVALADPSKPVKAASSASASAPQKPQASTGAASSSSSSASSSSVPSSNPALLVVAVIVVVAAVSIYFYNAKKN</sequence>
<feature type="region of interest" description="Disordered" evidence="10">
    <location>
        <begin position="559"/>
        <end position="592"/>
    </location>
</feature>
<dbReference type="SUPFAM" id="SSF55424">
    <property type="entry name" value="FAD/NAD-linked reductases, dimerisation (C-terminal) domain"/>
    <property type="match status" value="1"/>
</dbReference>
<keyword evidence="14" id="KW-1185">Reference proteome</keyword>
<comment type="similarity">
    <text evidence="2">Belongs to the FAD-dependent oxidoreductase family.</text>
</comment>
<evidence type="ECO:0000313" key="14">
    <source>
        <dbReference type="Proteomes" id="UP000319731"/>
    </source>
</evidence>
<keyword evidence="8" id="KW-0408">Iron</keyword>
<dbReference type="EMBL" id="QEAO01000004">
    <property type="protein sequence ID" value="TPX36664.1"/>
    <property type="molecule type" value="Genomic_DNA"/>
</dbReference>
<dbReference type="InterPro" id="IPR036922">
    <property type="entry name" value="Rieske_2Fe-2S_sf"/>
</dbReference>
<evidence type="ECO:0000256" key="7">
    <source>
        <dbReference type="ARBA" id="ARBA00023002"/>
    </source>
</evidence>
<dbReference type="GO" id="GO:0051537">
    <property type="term" value="F:2 iron, 2 sulfur cluster binding"/>
    <property type="evidence" value="ECO:0007669"/>
    <property type="project" value="UniProtKB-KW"/>
</dbReference>
<evidence type="ECO:0000256" key="3">
    <source>
        <dbReference type="ARBA" id="ARBA00022630"/>
    </source>
</evidence>
<keyword evidence="7" id="KW-0560">Oxidoreductase</keyword>
<dbReference type="PRINTS" id="PR00411">
    <property type="entry name" value="PNDRDTASEI"/>
</dbReference>
<keyword evidence="11" id="KW-0812">Transmembrane</keyword>
<dbReference type="GO" id="GO:0005737">
    <property type="term" value="C:cytoplasm"/>
    <property type="evidence" value="ECO:0007669"/>
    <property type="project" value="TreeGrafter"/>
</dbReference>
<dbReference type="Gene3D" id="3.30.390.30">
    <property type="match status" value="1"/>
</dbReference>
<dbReference type="FunFam" id="2.102.10.10:FF:000003">
    <property type="entry name" value="apoptosis-inducing factor 3 isoform X2"/>
    <property type="match status" value="1"/>
</dbReference>
<keyword evidence="5" id="KW-0479">Metal-binding</keyword>
<dbReference type="CDD" id="cd03478">
    <property type="entry name" value="Rieske_AIFL_N"/>
    <property type="match status" value="1"/>
</dbReference>
<dbReference type="PRINTS" id="PR00368">
    <property type="entry name" value="FADPNR"/>
</dbReference>
<dbReference type="PANTHER" id="PTHR43557">
    <property type="entry name" value="APOPTOSIS-INDUCING FACTOR 1"/>
    <property type="match status" value="1"/>
</dbReference>
<dbReference type="GO" id="GO:0046872">
    <property type="term" value="F:metal ion binding"/>
    <property type="evidence" value="ECO:0007669"/>
    <property type="project" value="UniProtKB-KW"/>
</dbReference>
<comment type="caution">
    <text evidence="13">The sequence shown here is derived from an EMBL/GenBank/DDBJ whole genome shotgun (WGS) entry which is preliminary data.</text>
</comment>
<dbReference type="RefSeq" id="XP_031026878.1">
    <property type="nucleotide sequence ID" value="XM_031167293.1"/>
</dbReference>
<accession>A0A507CFG0</accession>
<dbReference type="GO" id="GO:0016651">
    <property type="term" value="F:oxidoreductase activity, acting on NAD(P)H"/>
    <property type="evidence" value="ECO:0007669"/>
    <property type="project" value="TreeGrafter"/>
</dbReference>
<dbReference type="Pfam" id="PF07992">
    <property type="entry name" value="Pyr_redox_2"/>
    <property type="match status" value="1"/>
</dbReference>
<evidence type="ECO:0000256" key="5">
    <source>
        <dbReference type="ARBA" id="ARBA00022723"/>
    </source>
</evidence>
<evidence type="ECO:0000313" key="13">
    <source>
        <dbReference type="EMBL" id="TPX36664.1"/>
    </source>
</evidence>
<evidence type="ECO:0000256" key="8">
    <source>
        <dbReference type="ARBA" id="ARBA00023004"/>
    </source>
</evidence>
<keyword evidence="6" id="KW-0274">FAD</keyword>
<evidence type="ECO:0000256" key="11">
    <source>
        <dbReference type="SAM" id="Phobius"/>
    </source>
</evidence>
<keyword evidence="3" id="KW-0285">Flavoprotein</keyword>
<name>A0A507CFG0_9FUNG</name>